<keyword evidence="2" id="KW-0472">Membrane</keyword>
<evidence type="ECO:0000256" key="2">
    <source>
        <dbReference type="SAM" id="Phobius"/>
    </source>
</evidence>
<gene>
    <name evidence="3" type="ORF">PXEA_LOCUS23955</name>
</gene>
<feature type="transmembrane region" description="Helical" evidence="2">
    <location>
        <begin position="143"/>
        <end position="165"/>
    </location>
</feature>
<reference evidence="3" key="1">
    <citation type="submission" date="2018-11" db="EMBL/GenBank/DDBJ databases">
        <authorList>
            <consortium name="Pathogen Informatics"/>
        </authorList>
    </citation>
    <scope>NUCLEOTIDE SEQUENCE</scope>
</reference>
<feature type="region of interest" description="Disordered" evidence="1">
    <location>
        <begin position="58"/>
        <end position="87"/>
    </location>
</feature>
<organism evidence="3 4">
    <name type="scientific">Protopolystoma xenopodis</name>
    <dbReference type="NCBI Taxonomy" id="117903"/>
    <lineage>
        <taxon>Eukaryota</taxon>
        <taxon>Metazoa</taxon>
        <taxon>Spiralia</taxon>
        <taxon>Lophotrochozoa</taxon>
        <taxon>Platyhelminthes</taxon>
        <taxon>Monogenea</taxon>
        <taxon>Polyopisthocotylea</taxon>
        <taxon>Polystomatidea</taxon>
        <taxon>Polystomatidae</taxon>
        <taxon>Protopolystoma</taxon>
    </lineage>
</organism>
<accession>A0A448X855</accession>
<keyword evidence="4" id="KW-1185">Reference proteome</keyword>
<feature type="transmembrane region" description="Helical" evidence="2">
    <location>
        <begin position="177"/>
        <end position="196"/>
    </location>
</feature>
<sequence>MTLSSCQLLLGHLLKEIEENPVAVDLAAMVEVLIRNCSVISAFDRKQTLPALTPVHKISDQPLTAPPPAQTATTSESVTTPSNISNPVMNNLSTLNPKHSSSQILNDVGSASSTRATCTGERLQQLTALVWLKTFLKLDRQRLLSYTDGIIGAVLPSFAFGMPNAPADKDGRGTKLMIAHYFMHMLLPNILVSLFYKGVTEQILCLLPYHFKGYIYKIK</sequence>
<dbReference type="Proteomes" id="UP000784294">
    <property type="component" value="Unassembled WGS sequence"/>
</dbReference>
<evidence type="ECO:0000313" key="3">
    <source>
        <dbReference type="EMBL" id="VEL30515.1"/>
    </source>
</evidence>
<name>A0A448X855_9PLAT</name>
<feature type="compositionally biased region" description="Polar residues" evidence="1">
    <location>
        <begin position="75"/>
        <end position="87"/>
    </location>
</feature>
<evidence type="ECO:0000313" key="4">
    <source>
        <dbReference type="Proteomes" id="UP000784294"/>
    </source>
</evidence>
<keyword evidence="2" id="KW-0812">Transmembrane</keyword>
<dbReference type="AlphaFoldDB" id="A0A448X855"/>
<comment type="caution">
    <text evidence="3">The sequence shown here is derived from an EMBL/GenBank/DDBJ whole genome shotgun (WGS) entry which is preliminary data.</text>
</comment>
<protein>
    <submittedName>
        <fullName evidence="3">Uncharacterized protein</fullName>
    </submittedName>
</protein>
<evidence type="ECO:0000256" key="1">
    <source>
        <dbReference type="SAM" id="MobiDB-lite"/>
    </source>
</evidence>
<proteinExistence type="predicted"/>
<keyword evidence="2" id="KW-1133">Transmembrane helix</keyword>
<dbReference type="EMBL" id="CAAALY010112872">
    <property type="protein sequence ID" value="VEL30515.1"/>
    <property type="molecule type" value="Genomic_DNA"/>
</dbReference>